<evidence type="ECO:0000313" key="4">
    <source>
        <dbReference type="EMBL" id="TDQ33140.1"/>
    </source>
</evidence>
<dbReference type="Pfam" id="PF00072">
    <property type="entry name" value="Response_reg"/>
    <property type="match status" value="1"/>
</dbReference>
<evidence type="ECO:0000259" key="3">
    <source>
        <dbReference type="PROSITE" id="PS50930"/>
    </source>
</evidence>
<comment type="caution">
    <text evidence="4">The sequence shown here is derived from an EMBL/GenBank/DDBJ whole genome shotgun (WGS) entry which is preliminary data.</text>
</comment>
<organism evidence="4 5">
    <name type="scientific">Zeaxanthinibacter enoshimensis</name>
    <dbReference type="NCBI Taxonomy" id="392009"/>
    <lineage>
        <taxon>Bacteria</taxon>
        <taxon>Pseudomonadati</taxon>
        <taxon>Bacteroidota</taxon>
        <taxon>Flavobacteriia</taxon>
        <taxon>Flavobacteriales</taxon>
        <taxon>Flavobacteriaceae</taxon>
        <taxon>Zeaxanthinibacter</taxon>
    </lineage>
</organism>
<dbReference type="PANTHER" id="PTHR37299">
    <property type="entry name" value="TRANSCRIPTIONAL REGULATOR-RELATED"/>
    <property type="match status" value="1"/>
</dbReference>
<reference evidence="4 5" key="1">
    <citation type="submission" date="2019-03" db="EMBL/GenBank/DDBJ databases">
        <title>Genomic Encyclopedia of Archaeal and Bacterial Type Strains, Phase II (KMG-II): from individual species to whole genera.</title>
        <authorList>
            <person name="Goeker M."/>
        </authorList>
    </citation>
    <scope>NUCLEOTIDE SEQUENCE [LARGE SCALE GENOMIC DNA]</scope>
    <source>
        <strain evidence="4 5">DSM 18435</strain>
    </source>
</reference>
<dbReference type="GO" id="GO:0003677">
    <property type="term" value="F:DNA binding"/>
    <property type="evidence" value="ECO:0007669"/>
    <property type="project" value="UniProtKB-KW"/>
</dbReference>
<feature type="domain" description="Response regulatory" evidence="2">
    <location>
        <begin position="2"/>
        <end position="113"/>
    </location>
</feature>
<evidence type="ECO:0000259" key="2">
    <source>
        <dbReference type="PROSITE" id="PS50110"/>
    </source>
</evidence>
<dbReference type="PROSITE" id="PS50930">
    <property type="entry name" value="HTH_LYTTR"/>
    <property type="match status" value="1"/>
</dbReference>
<dbReference type="SUPFAM" id="SSF52172">
    <property type="entry name" value="CheY-like"/>
    <property type="match status" value="1"/>
</dbReference>
<dbReference type="Gene3D" id="3.40.50.2300">
    <property type="match status" value="1"/>
</dbReference>
<dbReference type="RefSeq" id="WP_133643148.1">
    <property type="nucleotide sequence ID" value="NZ_SNYI01000001.1"/>
</dbReference>
<dbReference type="Pfam" id="PF04397">
    <property type="entry name" value="LytTR"/>
    <property type="match status" value="1"/>
</dbReference>
<proteinExistence type="predicted"/>
<feature type="modified residue" description="4-aspartylphosphate" evidence="1">
    <location>
        <position position="53"/>
    </location>
</feature>
<feature type="domain" description="HTH LytTR-type" evidence="3">
    <location>
        <begin position="128"/>
        <end position="225"/>
    </location>
</feature>
<dbReference type="OrthoDB" id="2168082at2"/>
<gene>
    <name evidence="4" type="ORF">CLV82_0978</name>
</gene>
<keyword evidence="1" id="KW-0597">Phosphoprotein</keyword>
<dbReference type="InterPro" id="IPR011006">
    <property type="entry name" value="CheY-like_superfamily"/>
</dbReference>
<protein>
    <submittedName>
        <fullName evidence="4">DNA-binding LytR/AlgR family response regulator</fullName>
    </submittedName>
</protein>
<dbReference type="AlphaFoldDB" id="A0A4R6TPR8"/>
<sequence length="226" mass="25681">MKTIIVDDEPRAIELLRNYLSHFSDFKLCATFRNGLKALEYLSKEGADLVFLDINMPHISGISLARMIPKDTLVVFTTAYSEYAVESYEVSAIDYLLKPISMERFSKTMGKILESASLASGGAADEVILVKSGHEKHRIRTDEIQYLEKDGNYVTYYLSHRKILARATAEETLHLLPDYFSRAHKSFIVNTRKVLSWDKDELQLEGARIPIGASYRRALLEKLKVG</sequence>
<dbReference type="PANTHER" id="PTHR37299:SF1">
    <property type="entry name" value="STAGE 0 SPORULATION PROTEIN A HOMOLOG"/>
    <property type="match status" value="1"/>
</dbReference>
<accession>A0A4R6TPR8</accession>
<dbReference type="InterPro" id="IPR001789">
    <property type="entry name" value="Sig_transdc_resp-reg_receiver"/>
</dbReference>
<dbReference type="Gene3D" id="2.40.50.1020">
    <property type="entry name" value="LytTr DNA-binding domain"/>
    <property type="match status" value="1"/>
</dbReference>
<dbReference type="GO" id="GO:0000156">
    <property type="term" value="F:phosphorelay response regulator activity"/>
    <property type="evidence" value="ECO:0007669"/>
    <property type="project" value="InterPro"/>
</dbReference>
<dbReference type="SMART" id="SM00850">
    <property type="entry name" value="LytTR"/>
    <property type="match status" value="1"/>
</dbReference>
<dbReference type="EMBL" id="SNYI01000001">
    <property type="protein sequence ID" value="TDQ33140.1"/>
    <property type="molecule type" value="Genomic_DNA"/>
</dbReference>
<dbReference type="Proteomes" id="UP000295468">
    <property type="component" value="Unassembled WGS sequence"/>
</dbReference>
<evidence type="ECO:0000313" key="5">
    <source>
        <dbReference type="Proteomes" id="UP000295468"/>
    </source>
</evidence>
<evidence type="ECO:0000256" key="1">
    <source>
        <dbReference type="PROSITE-ProRule" id="PRU00169"/>
    </source>
</evidence>
<keyword evidence="4" id="KW-0238">DNA-binding</keyword>
<name>A0A4R6TPR8_9FLAO</name>
<dbReference type="SMART" id="SM00448">
    <property type="entry name" value="REC"/>
    <property type="match status" value="1"/>
</dbReference>
<dbReference type="InterPro" id="IPR007492">
    <property type="entry name" value="LytTR_DNA-bd_dom"/>
</dbReference>
<dbReference type="InterPro" id="IPR046947">
    <property type="entry name" value="LytR-like"/>
</dbReference>
<keyword evidence="5" id="KW-1185">Reference proteome</keyword>
<dbReference type="PROSITE" id="PS50110">
    <property type="entry name" value="RESPONSE_REGULATORY"/>
    <property type="match status" value="1"/>
</dbReference>